<gene>
    <name evidence="15" type="ORF">NPIRD3C_1703</name>
</gene>
<keyword evidence="12" id="KW-1133">Transmembrane helix</keyword>
<evidence type="ECO:0000259" key="13">
    <source>
        <dbReference type="PROSITE" id="PS50109"/>
    </source>
</evidence>
<evidence type="ECO:0000313" key="15">
    <source>
        <dbReference type="EMBL" id="AJM92915.1"/>
    </source>
</evidence>
<keyword evidence="10" id="KW-0902">Two-component regulatory system</keyword>
<dbReference type="InterPro" id="IPR050398">
    <property type="entry name" value="HssS/ArlS-like"/>
</dbReference>
<dbReference type="Pfam" id="PF00672">
    <property type="entry name" value="HAMP"/>
    <property type="match status" value="1"/>
</dbReference>
<dbReference type="InterPro" id="IPR004358">
    <property type="entry name" value="Sig_transdc_His_kin-like_C"/>
</dbReference>
<accession>A0A0C5C0P9</accession>
<dbReference type="SUPFAM" id="SSF47384">
    <property type="entry name" value="Homodimeric domain of signal transducing histidine kinase"/>
    <property type="match status" value="1"/>
</dbReference>
<evidence type="ECO:0000256" key="8">
    <source>
        <dbReference type="ARBA" id="ARBA00022777"/>
    </source>
</evidence>
<name>A0A0C5C0P9_9ARCH</name>
<keyword evidence="4" id="KW-1003">Cell membrane</keyword>
<evidence type="ECO:0000259" key="14">
    <source>
        <dbReference type="PROSITE" id="PS50885"/>
    </source>
</evidence>
<dbReference type="PROSITE" id="PS50109">
    <property type="entry name" value="HIS_KIN"/>
    <property type="match status" value="1"/>
</dbReference>
<evidence type="ECO:0000256" key="9">
    <source>
        <dbReference type="ARBA" id="ARBA00022840"/>
    </source>
</evidence>
<dbReference type="PATRIC" id="fig|1582439.9.peg.1754"/>
<reference evidence="15 16" key="3">
    <citation type="journal article" date="2019" name="Int. J. Syst. Evol. Microbiol.">
        <title>Nitrosopumilus adriaticus sp. nov. and Nitrosopumilus piranensis sp. nov., two ammonia-oxidizing archaea from the Adriatic Sea and members of the class Nitrososphaeria.</title>
        <authorList>
            <person name="Bayer B."/>
            <person name="Vojvoda J."/>
            <person name="Reinthaler T."/>
            <person name="Reyes C."/>
            <person name="Pinto M."/>
            <person name="Herndl G.J."/>
        </authorList>
    </citation>
    <scope>NUCLEOTIDE SEQUENCE [LARGE SCALE GENOMIC DNA]</scope>
    <source>
        <strain evidence="15 16">D3C</strain>
    </source>
</reference>
<dbReference type="Pfam" id="PF02518">
    <property type="entry name" value="HATPase_c"/>
    <property type="match status" value="1"/>
</dbReference>
<evidence type="ECO:0000256" key="6">
    <source>
        <dbReference type="ARBA" id="ARBA00022679"/>
    </source>
</evidence>
<dbReference type="AlphaFoldDB" id="A0A0C5C0P9"/>
<dbReference type="HOGENOM" id="CLU_468230_0_0_2"/>
<reference evidence="15 16" key="2">
    <citation type="journal article" date="2016" name="ISME J.">
        <title>Physiological and genomic characterization of two novel marine thaumarchaeal strains indicates niche differentiation.</title>
        <authorList>
            <person name="Bayer B."/>
            <person name="Vojvoda J."/>
            <person name="Offre P."/>
            <person name="Alves R.J."/>
            <person name="Elisabeth N.H."/>
            <person name="Garcia J.A."/>
            <person name="Volland J.M."/>
            <person name="Srivastava A."/>
            <person name="Schleper C."/>
            <person name="Herndl G.J."/>
        </authorList>
    </citation>
    <scope>NUCLEOTIDE SEQUENCE [LARGE SCALE GENOMIC DNA]</scope>
    <source>
        <strain evidence="15 16">D3C</strain>
    </source>
</reference>
<dbReference type="STRING" id="1582439.NPIRD3C_1703"/>
<keyword evidence="11 12" id="KW-0472">Membrane</keyword>
<dbReference type="InterPro" id="IPR036097">
    <property type="entry name" value="HisK_dim/P_sf"/>
</dbReference>
<dbReference type="InterPro" id="IPR003594">
    <property type="entry name" value="HATPase_dom"/>
</dbReference>
<evidence type="ECO:0000256" key="10">
    <source>
        <dbReference type="ARBA" id="ARBA00023012"/>
    </source>
</evidence>
<dbReference type="CDD" id="cd00075">
    <property type="entry name" value="HATPase"/>
    <property type="match status" value="1"/>
</dbReference>
<keyword evidence="5" id="KW-0597">Phosphoprotein</keyword>
<evidence type="ECO:0000256" key="1">
    <source>
        <dbReference type="ARBA" id="ARBA00000085"/>
    </source>
</evidence>
<dbReference type="KEGG" id="nid:NPIRD3C_1703"/>
<dbReference type="GO" id="GO:0000155">
    <property type="term" value="F:phosphorelay sensor kinase activity"/>
    <property type="evidence" value="ECO:0007669"/>
    <property type="project" value="InterPro"/>
</dbReference>
<evidence type="ECO:0000256" key="2">
    <source>
        <dbReference type="ARBA" id="ARBA00004651"/>
    </source>
</evidence>
<dbReference type="PRINTS" id="PR00344">
    <property type="entry name" value="BCTRLSENSOR"/>
</dbReference>
<dbReference type="GO" id="GO:0005886">
    <property type="term" value="C:plasma membrane"/>
    <property type="evidence" value="ECO:0007669"/>
    <property type="project" value="UniProtKB-SubCell"/>
</dbReference>
<evidence type="ECO:0000256" key="4">
    <source>
        <dbReference type="ARBA" id="ARBA00022475"/>
    </source>
</evidence>
<feature type="domain" description="Histidine kinase" evidence="13">
    <location>
        <begin position="379"/>
        <end position="579"/>
    </location>
</feature>
<protein>
    <recommendedName>
        <fullName evidence="3">histidine kinase</fullName>
        <ecNumber evidence="3">2.7.13.3</ecNumber>
    </recommendedName>
</protein>
<evidence type="ECO:0000256" key="11">
    <source>
        <dbReference type="ARBA" id="ARBA00023136"/>
    </source>
</evidence>
<dbReference type="PANTHER" id="PTHR45528:SF1">
    <property type="entry name" value="SENSOR HISTIDINE KINASE CPXA"/>
    <property type="match status" value="1"/>
</dbReference>
<feature type="transmembrane region" description="Helical" evidence="12">
    <location>
        <begin position="7"/>
        <end position="27"/>
    </location>
</feature>
<dbReference type="EMBL" id="CP010868">
    <property type="protein sequence ID" value="AJM92915.1"/>
    <property type="molecule type" value="Genomic_DNA"/>
</dbReference>
<organism evidence="15 16">
    <name type="scientific">Nitrosopumilus piranensis</name>
    <dbReference type="NCBI Taxonomy" id="1582439"/>
    <lineage>
        <taxon>Archaea</taxon>
        <taxon>Nitrososphaerota</taxon>
        <taxon>Nitrososphaeria</taxon>
        <taxon>Nitrosopumilales</taxon>
        <taxon>Nitrosopumilaceae</taxon>
        <taxon>Nitrosopumilus</taxon>
    </lineage>
</organism>
<dbReference type="EC" id="2.7.13.3" evidence="3"/>
<comment type="catalytic activity">
    <reaction evidence="1">
        <text>ATP + protein L-histidine = ADP + protein N-phospho-L-histidine.</text>
        <dbReference type="EC" id="2.7.13.3"/>
    </reaction>
</comment>
<dbReference type="SMART" id="SM00387">
    <property type="entry name" value="HATPase_c"/>
    <property type="match status" value="1"/>
</dbReference>
<dbReference type="Proteomes" id="UP000032027">
    <property type="component" value="Chromosome"/>
</dbReference>
<dbReference type="PANTHER" id="PTHR45528">
    <property type="entry name" value="SENSOR HISTIDINE KINASE CPXA"/>
    <property type="match status" value="1"/>
</dbReference>
<dbReference type="Gene3D" id="1.10.287.130">
    <property type="match status" value="1"/>
</dbReference>
<keyword evidence="16" id="KW-1185">Reference proteome</keyword>
<evidence type="ECO:0000256" key="5">
    <source>
        <dbReference type="ARBA" id="ARBA00022553"/>
    </source>
</evidence>
<dbReference type="Gene3D" id="3.30.565.10">
    <property type="entry name" value="Histidine kinase-like ATPase, C-terminal domain"/>
    <property type="match status" value="1"/>
</dbReference>
<feature type="domain" description="HAMP" evidence="14">
    <location>
        <begin position="310"/>
        <end position="362"/>
    </location>
</feature>
<dbReference type="SUPFAM" id="SSF55874">
    <property type="entry name" value="ATPase domain of HSP90 chaperone/DNA topoisomerase II/histidine kinase"/>
    <property type="match status" value="1"/>
</dbReference>
<sequence>MNLRNKFLIVIMISSIPMIIIAGTLNYHASQFHIIEDTLDHLNAIATIQKERVNDSIDRNLERLQSVTSRTQLRLSLDAYNQNPNEIDGDKIRHILNDAVASIVDYEEIIIYDLNGNEKFSTMNYASHNFIPDDIISSDQDNFLNFVHDGINPKLVMSAPLILDEKILATLVIVAIPDSILDITSDHTGLGLTGESFLAQRNADGDALFLTPLRFDSNAQLNKVISSEQSNVPIIRALSKQESNFIDTVDYRGVEVLSSSKYIEKTDWGLVVKIDKSEIFQNLTYVQLISAGNVFVVAIISLILSILFSRNISSPIIALRKATKDIAKGNLETKITLNGPDEIIGLASDIQTMKTELEKAENRIIKNAKMYAVSEFSSRLINELKNPLDVISTLVYLIKKRNQNILSDKDKEDFERVSIASDKLKDHIDNLLVLVGKTMKKEKILLSKIITKSLKSVIIPDKVIVNKPTEDYELVCDPHKIEIVFVNLIKNAIQAVNGEGTITIKMTKEKSYLNIDFINSGPDMPDDVLSKLFEPLLTTKQEGLGLSLVSCKTIVEQHGGKITVKNDPTTFSVILPLDDNLS</sequence>
<proteinExistence type="predicted"/>
<comment type="subcellular location">
    <subcellularLocation>
        <location evidence="2">Cell membrane</location>
        <topology evidence="2">Multi-pass membrane protein</topology>
    </subcellularLocation>
</comment>
<evidence type="ECO:0000313" key="16">
    <source>
        <dbReference type="Proteomes" id="UP000032027"/>
    </source>
</evidence>
<dbReference type="SUPFAM" id="SSF158472">
    <property type="entry name" value="HAMP domain-like"/>
    <property type="match status" value="1"/>
</dbReference>
<evidence type="ECO:0000256" key="3">
    <source>
        <dbReference type="ARBA" id="ARBA00012438"/>
    </source>
</evidence>
<feature type="transmembrane region" description="Helical" evidence="12">
    <location>
        <begin position="285"/>
        <end position="308"/>
    </location>
</feature>
<keyword evidence="7" id="KW-0547">Nucleotide-binding</keyword>
<keyword evidence="9" id="KW-0067">ATP-binding</keyword>
<dbReference type="InterPro" id="IPR005467">
    <property type="entry name" value="His_kinase_dom"/>
</dbReference>
<keyword evidence="8 15" id="KW-0418">Kinase</keyword>
<reference evidence="16" key="1">
    <citation type="submission" date="2015-02" db="EMBL/GenBank/DDBJ databases">
        <title>Characterization of two novel Thaumarchaeota isolated from the Northern Adriatic Sea.</title>
        <authorList>
            <person name="Bayer B."/>
            <person name="Vojvoda J."/>
            <person name="Offre P."/>
            <person name="Srivastava A."/>
            <person name="Elisabeth N."/>
            <person name="Garcia J.A.L."/>
            <person name="Schleper C."/>
            <person name="Herndl G.J."/>
        </authorList>
    </citation>
    <scope>NUCLEOTIDE SEQUENCE [LARGE SCALE GENOMIC DNA]</scope>
    <source>
        <strain evidence="16">D3C</strain>
    </source>
</reference>
<evidence type="ECO:0000256" key="12">
    <source>
        <dbReference type="SAM" id="Phobius"/>
    </source>
</evidence>
<dbReference type="PROSITE" id="PS50885">
    <property type="entry name" value="HAMP"/>
    <property type="match status" value="1"/>
</dbReference>
<dbReference type="Gene3D" id="1.10.8.500">
    <property type="entry name" value="HAMP domain in histidine kinase"/>
    <property type="match status" value="1"/>
</dbReference>
<dbReference type="GO" id="GO:0005524">
    <property type="term" value="F:ATP binding"/>
    <property type="evidence" value="ECO:0007669"/>
    <property type="project" value="UniProtKB-KW"/>
</dbReference>
<dbReference type="SMART" id="SM00304">
    <property type="entry name" value="HAMP"/>
    <property type="match status" value="1"/>
</dbReference>
<dbReference type="InterPro" id="IPR036890">
    <property type="entry name" value="HATPase_C_sf"/>
</dbReference>
<dbReference type="Gene3D" id="3.30.450.20">
    <property type="entry name" value="PAS domain"/>
    <property type="match status" value="1"/>
</dbReference>
<keyword evidence="6 15" id="KW-0808">Transferase</keyword>
<dbReference type="InterPro" id="IPR003660">
    <property type="entry name" value="HAMP_dom"/>
</dbReference>
<keyword evidence="12" id="KW-0812">Transmembrane</keyword>
<dbReference type="CDD" id="cd06225">
    <property type="entry name" value="HAMP"/>
    <property type="match status" value="1"/>
</dbReference>
<evidence type="ECO:0000256" key="7">
    <source>
        <dbReference type="ARBA" id="ARBA00022741"/>
    </source>
</evidence>